<accession>A0A0F9WV62</accession>
<dbReference type="OrthoDB" id="6109at2759"/>
<evidence type="ECO:0000313" key="3">
    <source>
        <dbReference type="Proteomes" id="UP000034350"/>
    </source>
</evidence>
<name>A0A0F9WV62_9MICR</name>
<dbReference type="GeneID" id="36318533"/>
<keyword evidence="3" id="KW-1185">Reference proteome</keyword>
<dbReference type="Gene3D" id="2.130.10.10">
    <property type="entry name" value="YVTN repeat-like/Quinoprotein amine dehydrogenase"/>
    <property type="match status" value="2"/>
</dbReference>
<comment type="caution">
    <text evidence="2">The sequence shown here is derived from an EMBL/GenBank/DDBJ whole genome shotgun (WGS) entry which is preliminary data.</text>
</comment>
<sequence length="1155" mass="134830">MNFSYSKKNMINCYEGCAIGNFFDKKRGLVFFNKNILRCYTLNEENKPVFLSEHFLLENILQLETYTIDSVTDGLIILFESAKMCSVFFVYNAPVINSLKFFDQDSYDILNQDEKFLRVGKEIGFVKISKRFFSIFSLSDNNFLAKVFKFTDINEKIFNVVDLVFLSNYVVPTFCVIFNATPRSYINLNVMQALICSYDIKLNSFYVLDDFEIPRYTKKVVYSDDTLLFLSSNEIFIKNKHNDLILALNKMSTYPHREHLENIIIIDPKVFFENDRLLIFNGDGTIFNFYIIKDSGRIIDIILEDREKLTIPKFLYFKDNLLFLGSNEDSFLFLLCHSTIRLDKADEEGNFSKLTSIISKEYKYLYGETIDFCEQKKFCLEMLYKLSGIGYINDFCVKSNNQYIACSEGVSNCILEFSNFLNYDVRKVVDCVNFEKILCIDGNFYIKDNNKNIIIIKSKAKRLILNESNDLKDDKDFEITNLSDDSDGFLNELSFALLCFENNNSIFLVQKNKILTFENNICTKTENFISDIVKVKIYTYNGFVLLGFLDKENNFFLRNLHSTFEQIFENASSFCFYENLCVLSVENNLIFYNFETQQNQWIINDITNLNLQYHMDTLDYTKKRSIFYKIIEIEIFKLQNVYWLFLINELGHFAIYKINKNILIKMLVDENIIFDCQTNIKFFIKIRNYIYLNSRSPYFTFINDRLEIYFYRSLHNIRDCSFVDDSCYILTDNIFGKISIPEIKKNICKVNTNLLKNLTLSDDVIYDKYIFKRMNIYKSPKSIEISGKYILVVSSIKTKFKDNSEDENQLEVFTQKYSIDLYTSAYKFISTFDLESDEYVLDIKELSLNDSIGINGKNNFIVICVTKVEGEDKHSRGRIIVFELIDIIVDKANVHKDKKLKVLASENIKGCITKCDEIKGNLIVALGIKTMIYKIDRSEGLIPIGIHDLYTLTTSMITIKNFVLFSDIYRGLSFFYYQNKPVRFNLVCTSESIKNAVHVDFIVKEPALGIICTDFAGNIHTYTYSPVNILSCNGTKFVKRCETNFNLGKLVIKRAHSKLLNPVFISDSNYIIELDSLSLDNYNNFLKVQNAYLSLIEDTFGLCPENFNNCEYHLKPPSVKKPILKELLFRFLHLPVDKKANFLKEEDLIFKSITS</sequence>
<dbReference type="GO" id="GO:0005634">
    <property type="term" value="C:nucleus"/>
    <property type="evidence" value="ECO:0007669"/>
    <property type="project" value="InterPro"/>
</dbReference>
<reference evidence="2 3" key="1">
    <citation type="journal article" date="2015" name="Environ. Microbiol.">
        <title>Genome analyses suggest the presence of polyploidy and recent human-driven expansions in eight global populations of the honeybee pathogen Nosema ceranae.</title>
        <authorList>
            <person name="Pelin A."/>
            <person name="Selman M."/>
            <person name="Aris-Brosou S."/>
            <person name="Farinelli L."/>
            <person name="Corradi N."/>
        </authorList>
    </citation>
    <scope>NUCLEOTIDE SEQUENCE [LARGE SCALE GENOMIC DNA]</scope>
    <source>
        <strain evidence="2 3">PA08 1199</strain>
    </source>
</reference>
<proteinExistence type="predicted"/>
<dbReference type="EMBL" id="JPQZ01000001">
    <property type="protein sequence ID" value="KKO76628.1"/>
    <property type="molecule type" value="Genomic_DNA"/>
</dbReference>
<evidence type="ECO:0000313" key="2">
    <source>
        <dbReference type="EMBL" id="KKO76628.1"/>
    </source>
</evidence>
<dbReference type="GO" id="GO:0003676">
    <property type="term" value="F:nucleic acid binding"/>
    <property type="evidence" value="ECO:0007669"/>
    <property type="project" value="InterPro"/>
</dbReference>
<dbReference type="InterPro" id="IPR050358">
    <property type="entry name" value="RSE1/DDB1/CFT1"/>
</dbReference>
<dbReference type="InterPro" id="IPR015943">
    <property type="entry name" value="WD40/YVTN_repeat-like_dom_sf"/>
</dbReference>
<gene>
    <name evidence="2" type="ORF">AAJ76_100034945</name>
</gene>
<dbReference type="AlphaFoldDB" id="A0A0F9WV62"/>
<dbReference type="VEuPathDB" id="MicrosporidiaDB:G9O61_00g001830"/>
<organism evidence="2 3">
    <name type="scientific">Vairimorpha ceranae</name>
    <dbReference type="NCBI Taxonomy" id="40302"/>
    <lineage>
        <taxon>Eukaryota</taxon>
        <taxon>Fungi</taxon>
        <taxon>Fungi incertae sedis</taxon>
        <taxon>Microsporidia</taxon>
        <taxon>Nosematidae</taxon>
        <taxon>Vairimorpha</taxon>
    </lineage>
</organism>
<dbReference type="InterPro" id="IPR004871">
    <property type="entry name" value="RSE1/DDB1/CPSF1_C"/>
</dbReference>
<dbReference type="PANTHER" id="PTHR10644">
    <property type="entry name" value="DNA REPAIR/RNA PROCESSING CPSF FAMILY"/>
    <property type="match status" value="1"/>
</dbReference>
<feature type="domain" description="RSE1/DDB1/CPSF1 C-terminal" evidence="1">
    <location>
        <begin position="818"/>
        <end position="1132"/>
    </location>
</feature>
<dbReference type="Pfam" id="PF03178">
    <property type="entry name" value="CPSF_A"/>
    <property type="match status" value="1"/>
</dbReference>
<protein>
    <submittedName>
        <fullName evidence="2">Pre-mrna cleavage and polyadenylation specificity factor</fullName>
    </submittedName>
</protein>
<evidence type="ECO:0000259" key="1">
    <source>
        <dbReference type="Pfam" id="PF03178"/>
    </source>
</evidence>
<dbReference type="VEuPathDB" id="MicrosporidiaDB:NCER_101290"/>
<dbReference type="Proteomes" id="UP000034350">
    <property type="component" value="Unassembled WGS sequence"/>
</dbReference>
<dbReference type="RefSeq" id="XP_024332370.1">
    <property type="nucleotide sequence ID" value="XM_024473637.1"/>
</dbReference>
<dbReference type="VEuPathDB" id="MicrosporidiaDB:AAJ76_100034945"/>